<comment type="catalytic activity">
    <reaction evidence="8">
        <text>2-oxo-dATP + H2O = 2-oxo-dAMP + diphosphate + H(+)</text>
        <dbReference type="Rhea" id="RHEA:31583"/>
        <dbReference type="ChEBI" id="CHEBI:15377"/>
        <dbReference type="ChEBI" id="CHEBI:15378"/>
        <dbReference type="ChEBI" id="CHEBI:33019"/>
        <dbReference type="ChEBI" id="CHEBI:63212"/>
        <dbReference type="ChEBI" id="CHEBI:77897"/>
        <dbReference type="EC" id="3.6.1.56"/>
    </reaction>
    <physiologicalReaction direction="left-to-right" evidence="8">
        <dbReference type="Rhea" id="RHEA:31584"/>
    </physiologicalReaction>
</comment>
<comment type="catalytic activity">
    <reaction evidence="19">
        <text>O(6)-methyl-dGTP + H2O = O(6)-methyl-dGMP + diphosphate + H(+)</text>
        <dbReference type="Rhea" id="RHEA:67600"/>
        <dbReference type="ChEBI" id="CHEBI:15377"/>
        <dbReference type="ChEBI" id="CHEBI:15378"/>
        <dbReference type="ChEBI" id="CHEBI:33019"/>
        <dbReference type="ChEBI" id="CHEBI:169974"/>
        <dbReference type="ChEBI" id="CHEBI:169975"/>
    </reaction>
    <physiologicalReaction direction="left-to-right" evidence="19">
        <dbReference type="Rhea" id="RHEA:67601"/>
    </physiologicalReaction>
</comment>
<evidence type="ECO:0000256" key="5">
    <source>
        <dbReference type="ARBA" id="ARBA00022801"/>
    </source>
</evidence>
<dbReference type="AlphaFoldDB" id="A0A7Y9S3I4"/>
<evidence type="ECO:0000256" key="8">
    <source>
        <dbReference type="ARBA" id="ARBA00024459"/>
    </source>
</evidence>
<evidence type="ECO:0000256" key="3">
    <source>
        <dbReference type="ARBA" id="ARBA00011245"/>
    </source>
</evidence>
<evidence type="ECO:0000256" key="12">
    <source>
        <dbReference type="ARBA" id="ARBA00026218"/>
    </source>
</evidence>
<evidence type="ECO:0000256" key="10">
    <source>
        <dbReference type="ARBA" id="ARBA00024596"/>
    </source>
</evidence>
<comment type="catalytic activity">
    <reaction evidence="20">
        <text>N(6)-methyl-dATP + H2O = N(6)-methyl-dAMP + diphosphate + H(+)</text>
        <dbReference type="Rhea" id="RHEA:67604"/>
        <dbReference type="ChEBI" id="CHEBI:15377"/>
        <dbReference type="ChEBI" id="CHEBI:15378"/>
        <dbReference type="ChEBI" id="CHEBI:33019"/>
        <dbReference type="ChEBI" id="CHEBI:169976"/>
        <dbReference type="ChEBI" id="CHEBI:172872"/>
    </reaction>
    <physiologicalReaction direction="left-to-right" evidence="20">
        <dbReference type="Rhea" id="RHEA:67605"/>
    </physiologicalReaction>
</comment>
<evidence type="ECO:0000256" key="21">
    <source>
        <dbReference type="ARBA" id="ARBA00053094"/>
    </source>
</evidence>
<comment type="catalytic activity">
    <reaction evidence="10">
        <text>2-oxo-ATP + H2O = 2-oxo-AMP + diphosphate + H(+)</text>
        <dbReference type="Rhea" id="RHEA:67392"/>
        <dbReference type="ChEBI" id="CHEBI:15377"/>
        <dbReference type="ChEBI" id="CHEBI:15378"/>
        <dbReference type="ChEBI" id="CHEBI:33019"/>
        <dbReference type="ChEBI" id="CHEBI:71395"/>
        <dbReference type="ChEBI" id="CHEBI:172878"/>
    </reaction>
    <physiologicalReaction direction="left-to-right" evidence="10">
        <dbReference type="Rhea" id="RHEA:67393"/>
    </physiologicalReaction>
</comment>
<evidence type="ECO:0000256" key="16">
    <source>
        <dbReference type="ARBA" id="ARBA00031927"/>
    </source>
</evidence>
<evidence type="ECO:0000313" key="23">
    <source>
        <dbReference type="EMBL" id="NYE93844.1"/>
    </source>
</evidence>
<dbReference type="GO" id="GO:0042262">
    <property type="term" value="P:DNA protection"/>
    <property type="evidence" value="ECO:0007669"/>
    <property type="project" value="InterPro"/>
</dbReference>
<comment type="cofactor">
    <cofactor evidence="1">
        <name>Mg(2+)</name>
        <dbReference type="ChEBI" id="CHEBI:18420"/>
    </cofactor>
</comment>
<feature type="domain" description="Nudix hydrolase" evidence="22">
    <location>
        <begin position="2"/>
        <end position="134"/>
    </location>
</feature>
<evidence type="ECO:0000256" key="6">
    <source>
        <dbReference type="ARBA" id="ARBA00022842"/>
    </source>
</evidence>
<evidence type="ECO:0000256" key="11">
    <source>
        <dbReference type="ARBA" id="ARBA00026103"/>
    </source>
</evidence>
<accession>A0A7Y9S3I4</accession>
<gene>
    <name evidence="23" type="ORF">FHU41_000065</name>
</gene>
<keyword evidence="5 23" id="KW-0378">Hydrolase</keyword>
<dbReference type="EC" id="3.6.1.56" evidence="11"/>
<evidence type="ECO:0000256" key="9">
    <source>
        <dbReference type="ARBA" id="ARBA00024486"/>
    </source>
</evidence>
<sequence length="154" mass="17028">MTAAPVTLVFLLREDQVLLGLKKTGFGQGKIVGIGGHVEPGESTTAAAVREVFEETSVRVEEAELVFRGTVKFRFPARPDWDMDTSVFSATRWLGTPVETEEIAPQWHPLEELPLNSMWQDAEHWLPALLKGPERHFTVLMAADSEGVEAVSAE</sequence>
<reference evidence="23 24" key="1">
    <citation type="submission" date="2020-07" db="EMBL/GenBank/DDBJ databases">
        <title>Sequencing the genomes of 1000 actinobacteria strains.</title>
        <authorList>
            <person name="Klenk H.-P."/>
        </authorList>
    </citation>
    <scope>NUCLEOTIDE SEQUENCE [LARGE SCALE GENOMIC DNA]</scope>
    <source>
        <strain evidence="23 24">DSM 102047</strain>
    </source>
</reference>
<keyword evidence="24" id="KW-1185">Reference proteome</keyword>
<evidence type="ECO:0000313" key="24">
    <source>
        <dbReference type="Proteomes" id="UP000521748"/>
    </source>
</evidence>
<comment type="catalytic activity">
    <reaction evidence="7">
        <text>8-oxo-dATP + H2O = 8-oxo-dAMP + diphosphate + H(+)</text>
        <dbReference type="Rhea" id="RHEA:65396"/>
        <dbReference type="ChEBI" id="CHEBI:15377"/>
        <dbReference type="ChEBI" id="CHEBI:15378"/>
        <dbReference type="ChEBI" id="CHEBI:33019"/>
        <dbReference type="ChEBI" id="CHEBI:71361"/>
        <dbReference type="ChEBI" id="CHEBI:172871"/>
    </reaction>
    <physiologicalReaction direction="left-to-right" evidence="7">
        <dbReference type="Rhea" id="RHEA:65397"/>
    </physiologicalReaction>
</comment>
<dbReference type="Proteomes" id="UP000521748">
    <property type="component" value="Unassembled WGS sequence"/>
</dbReference>
<dbReference type="EMBL" id="JACBYQ010000001">
    <property type="protein sequence ID" value="NYE93844.1"/>
    <property type="molecule type" value="Genomic_DNA"/>
</dbReference>
<dbReference type="CDD" id="cd03427">
    <property type="entry name" value="NUDIX_MTH1_Nudt1"/>
    <property type="match status" value="1"/>
</dbReference>
<comment type="similarity">
    <text evidence="2">Belongs to the Nudix hydrolase family.</text>
</comment>
<organism evidence="23 24">
    <name type="scientific">Psychromicrobium silvestre</name>
    <dbReference type="NCBI Taxonomy" id="1645614"/>
    <lineage>
        <taxon>Bacteria</taxon>
        <taxon>Bacillati</taxon>
        <taxon>Actinomycetota</taxon>
        <taxon>Actinomycetes</taxon>
        <taxon>Micrococcales</taxon>
        <taxon>Micrococcaceae</taxon>
        <taxon>Psychromicrobium</taxon>
    </lineage>
</organism>
<dbReference type="PROSITE" id="PS51462">
    <property type="entry name" value="NUDIX"/>
    <property type="match status" value="1"/>
</dbReference>
<evidence type="ECO:0000256" key="2">
    <source>
        <dbReference type="ARBA" id="ARBA00005582"/>
    </source>
</evidence>
<dbReference type="InterPro" id="IPR000086">
    <property type="entry name" value="NUDIX_hydrolase_dom"/>
</dbReference>
<proteinExistence type="inferred from homology"/>
<evidence type="ECO:0000256" key="15">
    <source>
        <dbReference type="ARBA" id="ARBA00030682"/>
    </source>
</evidence>
<dbReference type="PANTHER" id="PTHR43758:SF2">
    <property type="entry name" value="OXIDIZED PURINE NUCLEOSIDE TRIPHOSPHATE HYDROLASE"/>
    <property type="match status" value="1"/>
</dbReference>
<evidence type="ECO:0000256" key="4">
    <source>
        <dbReference type="ARBA" id="ARBA00022723"/>
    </source>
</evidence>
<evidence type="ECO:0000256" key="1">
    <source>
        <dbReference type="ARBA" id="ARBA00001946"/>
    </source>
</evidence>
<comment type="function">
    <text evidence="21">Oxidized purine nucleoside triphosphate hydrolase which is a prominent sanitizer of the oxidized nucleotide pool. Catalyzes the hydrolysis of 2-oxo-dATP (2-hydroxy-dATP) into 2-oxo-dAMP. Also has a significant hydrolase activity toward 2-oxo-ATP, 8-oxo-dGTP and 8-oxo-dATP. Through the hydrolysis of oxidized purine nucleoside triphosphates, prevents their incorporation into DNA and the subsequent transversions A:T to C:G and G:C to T:A. Also catalyzes the hydrolysis of methylated purine nucleoside triphosphate preventing their integration into DNA. Through this antimutagenic activity protects cells from oxidative stress.</text>
</comment>
<evidence type="ECO:0000256" key="18">
    <source>
        <dbReference type="ARBA" id="ARBA00048002"/>
    </source>
</evidence>
<comment type="caution">
    <text evidence="23">The sequence shown here is derived from an EMBL/GenBank/DDBJ whole genome shotgun (WGS) entry which is preliminary data.</text>
</comment>
<dbReference type="PRINTS" id="PR01403">
    <property type="entry name" value="8OXTPHPHTASE"/>
</dbReference>
<dbReference type="GO" id="GO:0005737">
    <property type="term" value="C:cytoplasm"/>
    <property type="evidence" value="ECO:0007669"/>
    <property type="project" value="TreeGrafter"/>
</dbReference>
<dbReference type="InterPro" id="IPR015797">
    <property type="entry name" value="NUDIX_hydrolase-like_dom_sf"/>
</dbReference>
<name>A0A7Y9S3I4_9MICC</name>
<comment type="catalytic activity">
    <reaction evidence="18">
        <text>N(6)-methyl-ATP + H2O = N(6)-methyl-AMP + diphosphate + H(+)</text>
        <dbReference type="Rhea" id="RHEA:67608"/>
        <dbReference type="ChEBI" id="CHEBI:15377"/>
        <dbReference type="ChEBI" id="CHEBI:15378"/>
        <dbReference type="ChEBI" id="CHEBI:33019"/>
        <dbReference type="ChEBI" id="CHEBI:144842"/>
        <dbReference type="ChEBI" id="CHEBI:172873"/>
    </reaction>
    <physiologicalReaction direction="left-to-right" evidence="18">
        <dbReference type="Rhea" id="RHEA:67609"/>
    </physiologicalReaction>
</comment>
<dbReference type="GO" id="GO:0008413">
    <property type="term" value="F:8-oxo-7,8-dihydroguanosine triphosphate pyrophosphatase activity"/>
    <property type="evidence" value="ECO:0007669"/>
    <property type="project" value="InterPro"/>
</dbReference>
<dbReference type="Pfam" id="PF00293">
    <property type="entry name" value="NUDIX"/>
    <property type="match status" value="1"/>
</dbReference>
<dbReference type="RefSeq" id="WP_179387697.1">
    <property type="nucleotide sequence ID" value="NZ_JACBYQ010000001.1"/>
</dbReference>
<comment type="catalytic activity">
    <reaction evidence="9">
        <text>8-oxo-dGTP + H2O = 8-oxo-dGMP + diphosphate + H(+)</text>
        <dbReference type="Rhea" id="RHEA:31575"/>
        <dbReference type="ChEBI" id="CHEBI:15377"/>
        <dbReference type="ChEBI" id="CHEBI:15378"/>
        <dbReference type="ChEBI" id="CHEBI:33019"/>
        <dbReference type="ChEBI" id="CHEBI:63224"/>
        <dbReference type="ChEBI" id="CHEBI:77896"/>
    </reaction>
    <physiologicalReaction direction="left-to-right" evidence="9">
        <dbReference type="Rhea" id="RHEA:31576"/>
    </physiologicalReaction>
</comment>
<comment type="subunit">
    <text evidence="3">Monomer.</text>
</comment>
<evidence type="ECO:0000256" key="19">
    <source>
        <dbReference type="ARBA" id="ARBA00048894"/>
    </source>
</evidence>
<evidence type="ECO:0000256" key="13">
    <source>
        <dbReference type="ARBA" id="ARBA00029673"/>
    </source>
</evidence>
<protein>
    <recommendedName>
        <fullName evidence="12">Oxidized purine nucleoside triphosphate hydrolase</fullName>
        <ecNumber evidence="11">3.6.1.56</ecNumber>
    </recommendedName>
    <alternativeName>
        <fullName evidence="16">2-hydroxy-dATP diphosphatase</fullName>
    </alternativeName>
    <alternativeName>
        <fullName evidence="15">7,8-dihydro-8-oxoguanine triphosphatase</fullName>
    </alternativeName>
    <alternativeName>
        <fullName evidence="14">8-oxo-dGTPase</fullName>
    </alternativeName>
    <alternativeName>
        <fullName evidence="17">Methylated purine nucleoside triphosphate hydrolase</fullName>
    </alternativeName>
    <alternativeName>
        <fullName evidence="13">Nucleoside diphosphate-linked moiety X motif 1</fullName>
    </alternativeName>
</protein>
<dbReference type="PANTHER" id="PTHR43758">
    <property type="entry name" value="7,8-DIHYDRO-8-OXOGUANINE TRIPHOSPHATASE"/>
    <property type="match status" value="1"/>
</dbReference>
<dbReference type="SUPFAM" id="SSF55811">
    <property type="entry name" value="Nudix"/>
    <property type="match status" value="1"/>
</dbReference>
<evidence type="ECO:0000259" key="22">
    <source>
        <dbReference type="PROSITE" id="PS51462"/>
    </source>
</evidence>
<evidence type="ECO:0000256" key="17">
    <source>
        <dbReference type="ARBA" id="ARBA00032071"/>
    </source>
</evidence>
<evidence type="ECO:0000256" key="20">
    <source>
        <dbReference type="ARBA" id="ARBA00049032"/>
    </source>
</evidence>
<dbReference type="Gene3D" id="3.90.79.10">
    <property type="entry name" value="Nucleoside Triphosphate Pyrophosphohydrolase"/>
    <property type="match status" value="1"/>
</dbReference>
<evidence type="ECO:0000256" key="14">
    <source>
        <dbReference type="ARBA" id="ARBA00030634"/>
    </source>
</evidence>
<dbReference type="GO" id="GO:0008828">
    <property type="term" value="F:dATP diphosphatase activity"/>
    <property type="evidence" value="ECO:0007669"/>
    <property type="project" value="UniProtKB-EC"/>
</dbReference>
<dbReference type="GO" id="GO:0046872">
    <property type="term" value="F:metal ion binding"/>
    <property type="evidence" value="ECO:0007669"/>
    <property type="project" value="UniProtKB-KW"/>
</dbReference>
<evidence type="ECO:0000256" key="7">
    <source>
        <dbReference type="ARBA" id="ARBA00024448"/>
    </source>
</evidence>
<dbReference type="InterPro" id="IPR003563">
    <property type="entry name" value="8ODP"/>
</dbReference>
<keyword evidence="4" id="KW-0479">Metal-binding</keyword>
<keyword evidence="6" id="KW-0460">Magnesium</keyword>